<organism evidence="5 6">
    <name type="scientific">Oleomonas cavernae</name>
    <dbReference type="NCBI Taxonomy" id="2320859"/>
    <lineage>
        <taxon>Bacteria</taxon>
        <taxon>Pseudomonadati</taxon>
        <taxon>Pseudomonadota</taxon>
        <taxon>Alphaproteobacteria</taxon>
        <taxon>Acetobacterales</taxon>
        <taxon>Acetobacteraceae</taxon>
        <taxon>Oleomonas</taxon>
    </lineage>
</organism>
<dbReference type="PANTHER" id="PTHR36837:SF5">
    <property type="entry name" value="POLY-3-HYDROXYBUTYRATE SYNTHASE"/>
    <property type="match status" value="1"/>
</dbReference>
<keyword evidence="1" id="KW-0808">Transferase</keyword>
<dbReference type="InterPro" id="IPR029058">
    <property type="entry name" value="AB_hydrolase_fold"/>
</dbReference>
<name>A0A418WE72_9PROT</name>
<dbReference type="InterPro" id="IPR010941">
    <property type="entry name" value="PhaC_N"/>
</dbReference>
<evidence type="ECO:0000256" key="2">
    <source>
        <dbReference type="ARBA" id="ARBA00023315"/>
    </source>
</evidence>
<evidence type="ECO:0000313" key="5">
    <source>
        <dbReference type="EMBL" id="RJF88284.1"/>
    </source>
</evidence>
<comment type="caution">
    <text evidence="5">The sequence shown here is derived from an EMBL/GenBank/DDBJ whole genome shotgun (WGS) entry which is preliminary data.</text>
</comment>
<dbReference type="GO" id="GO:0016746">
    <property type="term" value="F:acyltransferase activity"/>
    <property type="evidence" value="ECO:0007669"/>
    <property type="project" value="UniProtKB-KW"/>
</dbReference>
<sequence length="584" mass="63275">MAGKPRPSTPKETATTMIKRKRPAPAPDDDTPERASRHTLALNPLINLRPEDFVQGAKAILKAVAANPAIAGRQAGRFAGDLRKVIGGKSDKAPASGDKRFADKTWTASPLHRRLMQGYFAMGDAVGGFVEQTSLSDLDKSRAQLVTTMLIDAVAPTNGLLTNPAALRQALDTGGVSVWEGAKNFARDLAKNRGLPSQVDLTAFKVGENLANTPGAVVFKNQLIEVIQYGSLSETVKQRPLVIVPPQINKYYAVDLSPDKSMVRYLLSSGIQTFCVSWRNPTAAERDWGLDTYVAALDEAIDAVCEITGSPDVTLMGSCSGGITAASYAATLAARRQAKVKNIVLAVCVLNYQTMGDSTLGVLITPQTVAAAKKASSLRGVLDGHDLARMFAWMRPNDLIWNYWVNNYLMGNKPPAFDILYWNADTTRLPARLHADYLDFYFSNPFVNAGALTLNGAAVDMGKVEADSYVVAGVTDHITPWKSVFQTAKILGEKTTFILSNSGHLQSLLNPPTNPKASFSTGTIAHKDADQFLADAERRGGSWWLHWREWLETRSRETVAAPSRLGSDAHPATTPAPGTYVYEK</sequence>
<dbReference type="AlphaFoldDB" id="A0A418WE72"/>
<evidence type="ECO:0000256" key="3">
    <source>
        <dbReference type="SAM" id="MobiDB-lite"/>
    </source>
</evidence>
<dbReference type="EMBL" id="QYUK01000011">
    <property type="protein sequence ID" value="RJF88284.1"/>
    <property type="molecule type" value="Genomic_DNA"/>
</dbReference>
<keyword evidence="6" id="KW-1185">Reference proteome</keyword>
<proteinExistence type="predicted"/>
<keyword evidence="5" id="KW-0378">Hydrolase</keyword>
<evidence type="ECO:0000256" key="1">
    <source>
        <dbReference type="ARBA" id="ARBA00022679"/>
    </source>
</evidence>
<dbReference type="PANTHER" id="PTHR36837">
    <property type="entry name" value="POLY(3-HYDROXYALKANOATE) POLYMERASE SUBUNIT PHAC"/>
    <property type="match status" value="1"/>
</dbReference>
<evidence type="ECO:0000313" key="6">
    <source>
        <dbReference type="Proteomes" id="UP000284605"/>
    </source>
</evidence>
<protein>
    <submittedName>
        <fullName evidence="5">Alpha/beta fold hydrolase</fullName>
    </submittedName>
</protein>
<keyword evidence="2" id="KW-0012">Acyltransferase</keyword>
<reference evidence="5 6" key="1">
    <citation type="submission" date="2018-09" db="EMBL/GenBank/DDBJ databases">
        <authorList>
            <person name="Zhu H."/>
        </authorList>
    </citation>
    <scope>NUCLEOTIDE SEQUENCE [LARGE SCALE GENOMIC DNA]</scope>
    <source>
        <strain evidence="5 6">K1W22B-8</strain>
    </source>
</reference>
<dbReference type="Proteomes" id="UP000284605">
    <property type="component" value="Unassembled WGS sequence"/>
</dbReference>
<dbReference type="SUPFAM" id="SSF53474">
    <property type="entry name" value="alpha/beta-Hydrolases"/>
    <property type="match status" value="1"/>
</dbReference>
<evidence type="ECO:0000259" key="4">
    <source>
        <dbReference type="Pfam" id="PF07167"/>
    </source>
</evidence>
<gene>
    <name evidence="5" type="ORF">D3874_15750</name>
</gene>
<feature type="region of interest" description="Disordered" evidence="3">
    <location>
        <begin position="560"/>
        <end position="584"/>
    </location>
</feature>
<dbReference type="InterPro" id="IPR051321">
    <property type="entry name" value="PHA/PHB_synthase"/>
</dbReference>
<feature type="region of interest" description="Disordered" evidence="3">
    <location>
        <begin position="1"/>
        <end position="35"/>
    </location>
</feature>
<feature type="domain" description="Poly-beta-hydroxybutyrate polymerase N-terminal" evidence="4">
    <location>
        <begin position="98"/>
        <end position="266"/>
    </location>
</feature>
<dbReference type="OrthoDB" id="7208816at2"/>
<dbReference type="Gene3D" id="3.40.50.1820">
    <property type="entry name" value="alpha/beta hydrolase"/>
    <property type="match status" value="1"/>
</dbReference>
<accession>A0A418WE72</accession>
<dbReference type="GO" id="GO:0042619">
    <property type="term" value="P:poly-hydroxybutyrate biosynthetic process"/>
    <property type="evidence" value="ECO:0007669"/>
    <property type="project" value="InterPro"/>
</dbReference>
<dbReference type="GO" id="GO:0016787">
    <property type="term" value="F:hydrolase activity"/>
    <property type="evidence" value="ECO:0007669"/>
    <property type="project" value="UniProtKB-KW"/>
</dbReference>
<dbReference type="Pfam" id="PF07167">
    <property type="entry name" value="PhaC_N"/>
    <property type="match status" value="1"/>
</dbReference>